<dbReference type="Gene3D" id="2.40.37.10">
    <property type="entry name" value="Lyase, Ornithine Decarboxylase, Chain A, domain 1"/>
    <property type="match status" value="1"/>
</dbReference>
<dbReference type="InterPro" id="IPR009006">
    <property type="entry name" value="Ala_racemase/Decarboxylase_C"/>
</dbReference>
<dbReference type="WBParaSite" id="GPLIN_000046100">
    <property type="protein sequence ID" value="GPLIN_000046100"/>
    <property type="gene ID" value="GPLIN_000046100"/>
</dbReference>
<reference evidence="4" key="2">
    <citation type="submission" date="2014-05" db="EMBL/GenBank/DDBJ databases">
        <title>The genome and life-stage specific transcriptomes of Globodera pallida elucidate key aspects of plant parasitism by a cyst nematode.</title>
        <authorList>
            <person name="Cotton J.A."/>
            <person name="Lilley C.J."/>
            <person name="Jones L.M."/>
            <person name="Kikuchi T."/>
            <person name="Reid A.J."/>
            <person name="Thorpe P."/>
            <person name="Tsai I.J."/>
            <person name="Beasley H."/>
            <person name="Blok V."/>
            <person name="Cock P.J.A."/>
            <person name="Van den Akker S.E."/>
            <person name="Holroyd N."/>
            <person name="Hunt M."/>
            <person name="Mantelin S."/>
            <person name="Naghra H."/>
            <person name="Pain A."/>
            <person name="Palomares-Rius J.E."/>
            <person name="Zarowiecki M."/>
            <person name="Berriman M."/>
            <person name="Jones J.T."/>
            <person name="Urwin P.E."/>
        </authorList>
    </citation>
    <scope>NUCLEOTIDE SEQUENCE [LARGE SCALE GENOMIC DNA]</scope>
    <source>
        <strain evidence="4">Lindley</strain>
    </source>
</reference>
<proteinExistence type="predicted"/>
<evidence type="ECO:0000313" key="5">
    <source>
        <dbReference type="WBParaSite" id="GPLIN_000046100"/>
    </source>
</evidence>
<dbReference type="GO" id="GO:0004586">
    <property type="term" value="F:ornithine decarboxylase activity"/>
    <property type="evidence" value="ECO:0007669"/>
    <property type="project" value="TreeGrafter"/>
</dbReference>
<dbReference type="SUPFAM" id="SSF50621">
    <property type="entry name" value="Alanine racemase C-terminal domain-like"/>
    <property type="match status" value="1"/>
</dbReference>
<evidence type="ECO:0000256" key="1">
    <source>
        <dbReference type="ARBA" id="ARBA00022898"/>
    </source>
</evidence>
<dbReference type="GO" id="GO:0005737">
    <property type="term" value="C:cytoplasm"/>
    <property type="evidence" value="ECO:0007669"/>
    <property type="project" value="TreeGrafter"/>
</dbReference>
<organism evidence="4 5">
    <name type="scientific">Globodera pallida</name>
    <name type="common">Potato cyst nematode worm</name>
    <name type="synonym">Heterodera pallida</name>
    <dbReference type="NCBI Taxonomy" id="36090"/>
    <lineage>
        <taxon>Eukaryota</taxon>
        <taxon>Metazoa</taxon>
        <taxon>Ecdysozoa</taxon>
        <taxon>Nematoda</taxon>
        <taxon>Chromadorea</taxon>
        <taxon>Rhabditida</taxon>
        <taxon>Tylenchina</taxon>
        <taxon>Tylenchomorpha</taxon>
        <taxon>Tylenchoidea</taxon>
        <taxon>Heteroderidae</taxon>
        <taxon>Heteroderinae</taxon>
        <taxon>Globodera</taxon>
    </lineage>
</organism>
<dbReference type="PANTHER" id="PTHR11482:SF6">
    <property type="entry name" value="ORNITHINE DECARBOXYLASE 1-RELATED"/>
    <property type="match status" value="1"/>
</dbReference>
<keyword evidence="1" id="KW-0663">Pyridoxal phosphate</keyword>
<reference evidence="5" key="3">
    <citation type="submission" date="2016-06" db="UniProtKB">
        <authorList>
            <consortium name="WormBaseParasite"/>
        </authorList>
    </citation>
    <scope>IDENTIFICATION</scope>
</reference>
<keyword evidence="2" id="KW-0456">Lyase</keyword>
<reference evidence="4" key="1">
    <citation type="submission" date="2013-12" db="EMBL/GenBank/DDBJ databases">
        <authorList>
            <person name="Aslett M."/>
        </authorList>
    </citation>
    <scope>NUCLEOTIDE SEQUENCE [LARGE SCALE GENOMIC DNA]</scope>
    <source>
        <strain evidence="4">Lindley</strain>
    </source>
</reference>
<name>A0A183BIN2_GLOPA</name>
<evidence type="ECO:0000313" key="4">
    <source>
        <dbReference type="Proteomes" id="UP000050741"/>
    </source>
</evidence>
<evidence type="ECO:0000256" key="2">
    <source>
        <dbReference type="ARBA" id="ARBA00023239"/>
    </source>
</evidence>
<dbReference type="GO" id="GO:0033387">
    <property type="term" value="P:putrescine biosynthetic process from arginine, via ornithine"/>
    <property type="evidence" value="ECO:0007669"/>
    <property type="project" value="TreeGrafter"/>
</dbReference>
<dbReference type="Pfam" id="PF00278">
    <property type="entry name" value="Orn_DAP_Arg_deC"/>
    <property type="match status" value="1"/>
</dbReference>
<protein>
    <submittedName>
        <fullName evidence="5">Orn_DAP_Arg_deC domain-containing protein</fullName>
    </submittedName>
</protein>
<dbReference type="InterPro" id="IPR022643">
    <property type="entry name" value="De-COase2_C"/>
</dbReference>
<feature type="domain" description="Orn/DAP/Arg decarboxylase 2 C-terminal" evidence="3">
    <location>
        <begin position="79"/>
        <end position="162"/>
    </location>
</feature>
<accession>A0A183BIN2</accession>
<dbReference type="AlphaFoldDB" id="A0A183BIN2"/>
<keyword evidence="4" id="KW-1185">Reference proteome</keyword>
<dbReference type="Proteomes" id="UP000050741">
    <property type="component" value="Unassembled WGS sequence"/>
</dbReference>
<dbReference type="PANTHER" id="PTHR11482">
    <property type="entry name" value="ARGININE/DIAMINOPIMELATE/ORNITHINE DECARBOXYLASE"/>
    <property type="match status" value="1"/>
</dbReference>
<evidence type="ECO:0000259" key="3">
    <source>
        <dbReference type="Pfam" id="PF00278"/>
    </source>
</evidence>
<dbReference type="InterPro" id="IPR002433">
    <property type="entry name" value="Orn_de-COase"/>
</dbReference>
<sequence>MVLCSGTCPPARFEQIAGQTVAIFEDNVFENGCAEASLRIAQQLAFEKDENGHDDAFAVLTLNTVIEQFRQWRLMLPRVKVVYINDGVYGSFNCILFDHFQPRGHPLFETSHAVEYSAGAETKLLFPTIIWGQTCDGLDQVEAQTEMRKMNVGEWLYYENMGAYTSVAASNFNGFSVPNSFYAISESAWKAIEKLQIA</sequence>